<gene>
    <name evidence="1" type="ORF">GOODEAATRI_012649</name>
</gene>
<keyword evidence="2" id="KW-1185">Reference proteome</keyword>
<comment type="caution">
    <text evidence="1">The sequence shown here is derived from an EMBL/GenBank/DDBJ whole genome shotgun (WGS) entry which is preliminary data.</text>
</comment>
<proteinExistence type="predicted"/>
<sequence>MCRMVKVSPDGMCSETRIFVGIFNSWKSGFSNALSNFHHLLQHLTVRQSAGVLSDRDAISEDALDGTMVEVHQGIRGRVVIPQCLQKEELLVNLLCPGWSSWWSTKKC</sequence>
<dbReference type="Proteomes" id="UP001476798">
    <property type="component" value="Unassembled WGS sequence"/>
</dbReference>
<evidence type="ECO:0000313" key="2">
    <source>
        <dbReference type="Proteomes" id="UP001476798"/>
    </source>
</evidence>
<dbReference type="EMBL" id="JAHRIO010090779">
    <property type="protein sequence ID" value="MEQ2188206.1"/>
    <property type="molecule type" value="Genomic_DNA"/>
</dbReference>
<evidence type="ECO:0000313" key="1">
    <source>
        <dbReference type="EMBL" id="MEQ2188206.1"/>
    </source>
</evidence>
<name>A0ABV0PXG4_9TELE</name>
<accession>A0ABV0PXG4</accession>
<reference evidence="1 2" key="1">
    <citation type="submission" date="2021-06" db="EMBL/GenBank/DDBJ databases">
        <authorList>
            <person name="Palmer J.M."/>
        </authorList>
    </citation>
    <scope>NUCLEOTIDE SEQUENCE [LARGE SCALE GENOMIC DNA]</scope>
    <source>
        <strain evidence="1 2">GA_2019</strain>
        <tissue evidence="1">Muscle</tissue>
    </source>
</reference>
<protein>
    <submittedName>
        <fullName evidence="1">Uncharacterized protein</fullName>
    </submittedName>
</protein>
<organism evidence="1 2">
    <name type="scientific">Goodea atripinnis</name>
    <dbReference type="NCBI Taxonomy" id="208336"/>
    <lineage>
        <taxon>Eukaryota</taxon>
        <taxon>Metazoa</taxon>
        <taxon>Chordata</taxon>
        <taxon>Craniata</taxon>
        <taxon>Vertebrata</taxon>
        <taxon>Euteleostomi</taxon>
        <taxon>Actinopterygii</taxon>
        <taxon>Neopterygii</taxon>
        <taxon>Teleostei</taxon>
        <taxon>Neoteleostei</taxon>
        <taxon>Acanthomorphata</taxon>
        <taxon>Ovalentaria</taxon>
        <taxon>Atherinomorphae</taxon>
        <taxon>Cyprinodontiformes</taxon>
        <taxon>Goodeidae</taxon>
        <taxon>Goodea</taxon>
    </lineage>
</organism>